<accession>A0AB39NPR8</accession>
<dbReference type="GeneID" id="303244193"/>
<reference evidence="2" key="1">
    <citation type="submission" date="2024-07" db="EMBL/GenBank/DDBJ databases">
        <authorList>
            <person name="Yu S.T."/>
        </authorList>
    </citation>
    <scope>NUCLEOTIDE SEQUENCE</scope>
    <source>
        <strain evidence="2">R17</strain>
    </source>
</reference>
<evidence type="ECO:0000256" key="1">
    <source>
        <dbReference type="SAM" id="MobiDB-lite"/>
    </source>
</evidence>
<gene>
    <name evidence="2" type="ORF">AB5J48_21130</name>
</gene>
<organism evidence="2">
    <name type="scientific">Streptomyces sp. R17</name>
    <dbReference type="NCBI Taxonomy" id="3238626"/>
    <lineage>
        <taxon>Bacteria</taxon>
        <taxon>Bacillati</taxon>
        <taxon>Actinomycetota</taxon>
        <taxon>Actinomycetes</taxon>
        <taxon>Kitasatosporales</taxon>
        <taxon>Streptomycetaceae</taxon>
        <taxon>Streptomyces</taxon>
    </lineage>
</organism>
<dbReference type="AlphaFoldDB" id="A0AB39NPR8"/>
<feature type="region of interest" description="Disordered" evidence="1">
    <location>
        <begin position="1"/>
        <end position="64"/>
    </location>
</feature>
<evidence type="ECO:0000313" key="2">
    <source>
        <dbReference type="EMBL" id="XDQ20475.1"/>
    </source>
</evidence>
<dbReference type="EMBL" id="CP163433">
    <property type="protein sequence ID" value="XDQ20475.1"/>
    <property type="molecule type" value="Genomic_DNA"/>
</dbReference>
<name>A0AB39NPR8_9ACTN</name>
<proteinExistence type="predicted"/>
<dbReference type="RefSeq" id="WP_031017021.1">
    <property type="nucleotide sequence ID" value="NZ_CP163433.1"/>
</dbReference>
<protein>
    <submittedName>
        <fullName evidence="2">Uncharacterized protein</fullName>
    </submittedName>
</protein>
<sequence>MSHLERPRRIVQPGGAAVTPSTSSDALRRATPGAAPGTSPRRTVGAPGPAAPLRRERLTPRPQGLRDAVGRLDAGLDEHARRQLAASIGEEYRARYGEVPLGFFARCYLGPPYVDHMLNLFQVIVRHFAPSDPVPEPFSGARMLVRSGGYAFVEVYSGGLLLPVLDDGTVVRP</sequence>